<keyword evidence="1 2" id="KW-0238">DNA-binding</keyword>
<dbReference type="AlphaFoldDB" id="A0A2U1FKX0"/>
<keyword evidence="5" id="KW-1185">Reference proteome</keyword>
<dbReference type="PRINTS" id="PR00455">
    <property type="entry name" value="HTHTETR"/>
</dbReference>
<dbReference type="GeneID" id="94550294"/>
<evidence type="ECO:0000259" key="3">
    <source>
        <dbReference type="PROSITE" id="PS50977"/>
    </source>
</evidence>
<dbReference type="Proteomes" id="UP000245462">
    <property type="component" value="Unassembled WGS sequence"/>
</dbReference>
<evidence type="ECO:0000313" key="4">
    <source>
        <dbReference type="EMBL" id="PVZ12762.1"/>
    </source>
</evidence>
<dbReference type="GO" id="GO:0003677">
    <property type="term" value="F:DNA binding"/>
    <property type="evidence" value="ECO:0007669"/>
    <property type="project" value="UniProtKB-UniRule"/>
</dbReference>
<proteinExistence type="predicted"/>
<dbReference type="Gene3D" id="1.10.10.60">
    <property type="entry name" value="Homeodomain-like"/>
    <property type="match status" value="1"/>
</dbReference>
<dbReference type="PANTHER" id="PTHR43479:SF11">
    <property type="entry name" value="ACREF_ENVCD OPERON REPRESSOR-RELATED"/>
    <property type="match status" value="1"/>
</dbReference>
<name>A0A2U1FKX0_9PORP</name>
<protein>
    <submittedName>
        <fullName evidence="4">TetR family transcriptional regulator</fullName>
    </submittedName>
</protein>
<evidence type="ECO:0000256" key="1">
    <source>
        <dbReference type="ARBA" id="ARBA00023125"/>
    </source>
</evidence>
<dbReference type="SUPFAM" id="SSF46689">
    <property type="entry name" value="Homeodomain-like"/>
    <property type="match status" value="1"/>
</dbReference>
<evidence type="ECO:0000256" key="2">
    <source>
        <dbReference type="PROSITE-ProRule" id="PRU00335"/>
    </source>
</evidence>
<comment type="caution">
    <text evidence="4">The sequence shown here is derived from an EMBL/GenBank/DDBJ whole genome shotgun (WGS) entry which is preliminary data.</text>
</comment>
<dbReference type="Gene3D" id="1.10.357.10">
    <property type="entry name" value="Tetracycline Repressor, domain 2"/>
    <property type="match status" value="1"/>
</dbReference>
<gene>
    <name evidence="4" type="ORF">C7382_10469</name>
</gene>
<organism evidence="4 5">
    <name type="scientific">Porphyromonas loveana</name>
    <dbReference type="NCBI Taxonomy" id="1884669"/>
    <lineage>
        <taxon>Bacteria</taxon>
        <taxon>Pseudomonadati</taxon>
        <taxon>Bacteroidota</taxon>
        <taxon>Bacteroidia</taxon>
        <taxon>Bacteroidales</taxon>
        <taxon>Porphyromonadaceae</taxon>
        <taxon>Porphyromonas</taxon>
    </lineage>
</organism>
<dbReference type="InterPro" id="IPR001647">
    <property type="entry name" value="HTH_TetR"/>
</dbReference>
<dbReference type="EMBL" id="QEKY01000004">
    <property type="protein sequence ID" value="PVZ12762.1"/>
    <property type="molecule type" value="Genomic_DNA"/>
</dbReference>
<feature type="domain" description="HTH tetR-type" evidence="3">
    <location>
        <begin position="4"/>
        <end position="64"/>
    </location>
</feature>
<feature type="DNA-binding region" description="H-T-H motif" evidence="2">
    <location>
        <begin position="27"/>
        <end position="46"/>
    </location>
</feature>
<reference evidence="4 5" key="1">
    <citation type="submission" date="2018-04" db="EMBL/GenBank/DDBJ databases">
        <title>Genomic Encyclopedia of Type Strains, Phase IV (KMG-IV): sequencing the most valuable type-strain genomes for metagenomic binning, comparative biology and taxonomic classification.</title>
        <authorList>
            <person name="Goeker M."/>
        </authorList>
    </citation>
    <scope>NUCLEOTIDE SEQUENCE [LARGE SCALE GENOMIC DNA]</scope>
    <source>
        <strain evidence="4 5">DSM 28520</strain>
    </source>
</reference>
<dbReference type="OrthoDB" id="9789566at2"/>
<evidence type="ECO:0000313" key="5">
    <source>
        <dbReference type="Proteomes" id="UP000245462"/>
    </source>
</evidence>
<dbReference type="RefSeq" id="WP_116678844.1">
    <property type="nucleotide sequence ID" value="NZ_JBGYUN010000227.1"/>
</dbReference>
<dbReference type="PROSITE" id="PS50977">
    <property type="entry name" value="HTH_TETR_2"/>
    <property type="match status" value="1"/>
</dbReference>
<accession>A0A2U1FKX0</accession>
<sequence length="212" mass="24159">MSVAKTRELMIDVARQLFAKIGVEKTTMNDIADAANKGRRTLYTYFKSKNDIYVAVVHKELDELHSSLEAASQVMMTPTKKLMHFIYTHLEAIKEIVIRNGTLRADFFRDIWKVENARKEFDLREEHLICNILEEGIEAHVFAMPDAQITAKILLHSIKGLEVPYISGHLRHAGTIAFERISENVEHLIFHGICRADMADAVAIAKGEQKEQ</sequence>
<dbReference type="InterPro" id="IPR050624">
    <property type="entry name" value="HTH-type_Tx_Regulator"/>
</dbReference>
<dbReference type="Pfam" id="PF00440">
    <property type="entry name" value="TetR_N"/>
    <property type="match status" value="1"/>
</dbReference>
<dbReference type="InterPro" id="IPR009057">
    <property type="entry name" value="Homeodomain-like_sf"/>
</dbReference>
<dbReference type="PANTHER" id="PTHR43479">
    <property type="entry name" value="ACREF/ENVCD OPERON REPRESSOR-RELATED"/>
    <property type="match status" value="1"/>
</dbReference>